<dbReference type="EMBL" id="NGJN01000001">
    <property type="protein sequence ID" value="OZV70849.1"/>
    <property type="molecule type" value="Genomic_DNA"/>
</dbReference>
<name>A0A265UZY4_9FLAO</name>
<evidence type="ECO:0000256" key="1">
    <source>
        <dbReference type="SAM" id="Coils"/>
    </source>
</evidence>
<evidence type="ECO:0000313" key="3">
    <source>
        <dbReference type="Proteomes" id="UP000216840"/>
    </source>
</evidence>
<dbReference type="OrthoDB" id="680581at2"/>
<comment type="caution">
    <text evidence="2">The sequence shown here is derived from an EMBL/GenBank/DDBJ whole genome shotgun (WGS) entry which is preliminary data.</text>
</comment>
<gene>
    <name evidence="2" type="ORF">CA834_01665</name>
</gene>
<sequence>MKDTKDVLTEISSTLREIEDKYPELQKYLDETRNTLPSGPEGNTELNKDDLQTYLDNLKEMVENYKKEH</sequence>
<protein>
    <submittedName>
        <fullName evidence="2">Uncharacterized protein</fullName>
    </submittedName>
</protein>
<reference evidence="2 3" key="1">
    <citation type="submission" date="2017-05" db="EMBL/GenBank/DDBJ databases">
        <title>The draft genome sequence of Idiomarina salinarum WNB302.</title>
        <authorList>
            <person name="Sun Y."/>
            <person name="Chen B."/>
            <person name="Du Z."/>
        </authorList>
    </citation>
    <scope>NUCLEOTIDE SEQUENCE [LARGE SCALE GENOMIC DNA]</scope>
    <source>
        <strain evidence="2 3">WNB302</strain>
    </source>
</reference>
<dbReference type="AlphaFoldDB" id="A0A265UZY4"/>
<accession>A0A265UZY4</accession>
<keyword evidence="1" id="KW-0175">Coiled coil</keyword>
<keyword evidence="3" id="KW-1185">Reference proteome</keyword>
<dbReference type="Proteomes" id="UP000216840">
    <property type="component" value="Unassembled WGS sequence"/>
</dbReference>
<feature type="coiled-coil region" evidence="1">
    <location>
        <begin position="15"/>
        <end position="68"/>
    </location>
</feature>
<proteinExistence type="predicted"/>
<organism evidence="2 3">
    <name type="scientific">Winogradskyella aurantia</name>
    <dbReference type="NCBI Taxonomy" id="1915063"/>
    <lineage>
        <taxon>Bacteria</taxon>
        <taxon>Pseudomonadati</taxon>
        <taxon>Bacteroidota</taxon>
        <taxon>Flavobacteriia</taxon>
        <taxon>Flavobacteriales</taxon>
        <taxon>Flavobacteriaceae</taxon>
        <taxon>Winogradskyella</taxon>
    </lineage>
</organism>
<evidence type="ECO:0000313" key="2">
    <source>
        <dbReference type="EMBL" id="OZV70849.1"/>
    </source>
</evidence>
<dbReference type="RefSeq" id="WP_094966924.1">
    <property type="nucleotide sequence ID" value="NZ_NGJN01000001.1"/>
</dbReference>